<dbReference type="AlphaFoldDB" id="A0A8T0R2P7"/>
<dbReference type="Pfam" id="PF00092">
    <property type="entry name" value="VWA"/>
    <property type="match status" value="1"/>
</dbReference>
<reference evidence="2" key="1">
    <citation type="submission" date="2020-05" db="EMBL/GenBank/DDBJ databases">
        <title>WGS assembly of Panicum virgatum.</title>
        <authorList>
            <person name="Lovell J.T."/>
            <person name="Jenkins J."/>
            <person name="Shu S."/>
            <person name="Juenger T.E."/>
            <person name="Schmutz J."/>
        </authorList>
    </citation>
    <scope>NUCLEOTIDE SEQUENCE</scope>
    <source>
        <strain evidence="2">AP13</strain>
    </source>
</reference>
<dbReference type="PANTHER" id="PTHR10579">
    <property type="entry name" value="CALCIUM-ACTIVATED CHLORIDE CHANNEL REGULATOR"/>
    <property type="match status" value="1"/>
</dbReference>
<protein>
    <recommendedName>
        <fullName evidence="1">VWFA domain-containing protein</fullName>
    </recommendedName>
</protein>
<dbReference type="SUPFAM" id="SSF53300">
    <property type="entry name" value="vWA-like"/>
    <property type="match status" value="1"/>
</dbReference>
<organism evidence="2 3">
    <name type="scientific">Panicum virgatum</name>
    <name type="common">Blackwell switchgrass</name>
    <dbReference type="NCBI Taxonomy" id="38727"/>
    <lineage>
        <taxon>Eukaryota</taxon>
        <taxon>Viridiplantae</taxon>
        <taxon>Streptophyta</taxon>
        <taxon>Embryophyta</taxon>
        <taxon>Tracheophyta</taxon>
        <taxon>Spermatophyta</taxon>
        <taxon>Magnoliopsida</taxon>
        <taxon>Liliopsida</taxon>
        <taxon>Poales</taxon>
        <taxon>Poaceae</taxon>
        <taxon>PACMAD clade</taxon>
        <taxon>Panicoideae</taxon>
        <taxon>Panicodae</taxon>
        <taxon>Paniceae</taxon>
        <taxon>Panicinae</taxon>
        <taxon>Panicum</taxon>
        <taxon>Panicum sect. Hiantes</taxon>
    </lineage>
</organism>
<dbReference type="SMART" id="SM00327">
    <property type="entry name" value="VWA"/>
    <property type="match status" value="1"/>
</dbReference>
<gene>
    <name evidence="2" type="ORF">PVAP13_6NG297500</name>
</gene>
<proteinExistence type="predicted"/>
<dbReference type="Gene3D" id="3.40.50.410">
    <property type="entry name" value="von Willebrand factor, type A domain"/>
    <property type="match status" value="1"/>
</dbReference>
<dbReference type="PANTHER" id="PTHR10579:SF135">
    <property type="entry name" value="OS12G0203500 PROTEIN"/>
    <property type="match status" value="1"/>
</dbReference>
<dbReference type="InterPro" id="IPR002035">
    <property type="entry name" value="VWF_A"/>
</dbReference>
<dbReference type="Proteomes" id="UP000823388">
    <property type="component" value="Chromosome 6N"/>
</dbReference>
<evidence type="ECO:0000313" key="3">
    <source>
        <dbReference type="Proteomes" id="UP000823388"/>
    </source>
</evidence>
<feature type="domain" description="VWFA" evidence="1">
    <location>
        <begin position="46"/>
        <end position="237"/>
    </location>
</feature>
<dbReference type="EMBL" id="CM029048">
    <property type="protein sequence ID" value="KAG2579834.1"/>
    <property type="molecule type" value="Genomic_DNA"/>
</dbReference>
<keyword evidence="3" id="KW-1185">Reference proteome</keyword>
<sequence length="343" mass="37110">MIRCARIREKKKKEYPSIPSKAAHDGFAVMVQVKAPSQAAGSTPLDLVAVLDVSGSMAGPKLEEVKRAMGLVVDSLGARDRLSVVAFSDDARRVVPPTRMSGDGKAAARLAVESLVAAGSTNIRAGLDEAAKVLEECQHDGDVAGVILLSDGYDNYSACRRSLLHRNNPTDDYSDLLPPYLVLDKGWRGTPVHTFAWGSDHDEEALHGISAATGGTFSFIENHASIQDALPPCVGGLRSAWVSVGELYADEERRFLFFFDVQSTDDADYDSHTERLFKVSCEYMDMATGQVISVRPADEYTEVLRTLDGAPEAAPSMEVERERLRVEAAEDVALAHAAAERVA</sequence>
<name>A0A8T0R2P7_PANVG</name>
<dbReference type="PROSITE" id="PS50234">
    <property type="entry name" value="VWFA"/>
    <property type="match status" value="1"/>
</dbReference>
<dbReference type="InterPro" id="IPR036465">
    <property type="entry name" value="vWFA_dom_sf"/>
</dbReference>
<dbReference type="InterPro" id="IPR051266">
    <property type="entry name" value="CLCR"/>
</dbReference>
<evidence type="ECO:0000259" key="1">
    <source>
        <dbReference type="PROSITE" id="PS50234"/>
    </source>
</evidence>
<evidence type="ECO:0000313" key="2">
    <source>
        <dbReference type="EMBL" id="KAG2579834.1"/>
    </source>
</evidence>
<accession>A0A8T0R2P7</accession>
<comment type="caution">
    <text evidence="2">The sequence shown here is derived from an EMBL/GenBank/DDBJ whole genome shotgun (WGS) entry which is preliminary data.</text>
</comment>